<dbReference type="AlphaFoldDB" id="A0A9P7U2H1"/>
<dbReference type="Proteomes" id="UP000707071">
    <property type="component" value="Unassembled WGS sequence"/>
</dbReference>
<sequence>MDSIPADSPKLKDTARILDVEAGGAKLTKMLGQLFTGHSLDESVIATNYLNGFEAWNPGMIILLKDSI</sequence>
<proteinExistence type="predicted"/>
<protein>
    <submittedName>
        <fullName evidence="1">Uncharacterized protein</fullName>
    </submittedName>
</protein>
<evidence type="ECO:0000313" key="1">
    <source>
        <dbReference type="EMBL" id="KAG6283806.1"/>
    </source>
</evidence>
<reference evidence="1 2" key="1">
    <citation type="journal article" date="2020" name="bioRxiv">
        <title>Whole genome comparisons of ergot fungi reveals the divergence and evolution of species within the genus Claviceps are the result of varying mechanisms driving genome evolution and host range expansion.</title>
        <authorList>
            <person name="Wyka S.A."/>
            <person name="Mondo S.J."/>
            <person name="Liu M."/>
            <person name="Dettman J."/>
            <person name="Nalam V."/>
            <person name="Broders K.D."/>
        </authorList>
    </citation>
    <scope>NUCLEOTIDE SEQUENCE [LARGE SCALE GENOMIC DNA]</scope>
    <source>
        <strain evidence="1 2">Clav52</strain>
    </source>
</reference>
<name>A0A9P7U2H1_9HYPO</name>
<accession>A0A9P7U2H1</accession>
<evidence type="ECO:0000313" key="2">
    <source>
        <dbReference type="Proteomes" id="UP000707071"/>
    </source>
</evidence>
<keyword evidence="2" id="KW-1185">Reference proteome</keyword>
<dbReference type="EMBL" id="SRRH01001006">
    <property type="protein sequence ID" value="KAG6283806.1"/>
    <property type="molecule type" value="Genomic_DNA"/>
</dbReference>
<gene>
    <name evidence="1" type="ORF">E4U09_000141</name>
</gene>
<organism evidence="1 2">
    <name type="scientific">Claviceps aff. purpurea</name>
    <dbReference type="NCBI Taxonomy" id="1967640"/>
    <lineage>
        <taxon>Eukaryota</taxon>
        <taxon>Fungi</taxon>
        <taxon>Dikarya</taxon>
        <taxon>Ascomycota</taxon>
        <taxon>Pezizomycotina</taxon>
        <taxon>Sordariomycetes</taxon>
        <taxon>Hypocreomycetidae</taxon>
        <taxon>Hypocreales</taxon>
        <taxon>Clavicipitaceae</taxon>
        <taxon>Claviceps</taxon>
    </lineage>
</organism>
<comment type="caution">
    <text evidence="1">The sequence shown here is derived from an EMBL/GenBank/DDBJ whole genome shotgun (WGS) entry which is preliminary data.</text>
</comment>